<dbReference type="SUPFAM" id="SSF52540">
    <property type="entry name" value="P-loop containing nucleoside triphosphate hydrolases"/>
    <property type="match status" value="1"/>
</dbReference>
<dbReference type="PANTHER" id="PTHR37816:SF1">
    <property type="entry name" value="TOXIN"/>
    <property type="match status" value="1"/>
</dbReference>
<protein>
    <recommendedName>
        <fullName evidence="3">Adenylate kinase</fullName>
    </recommendedName>
</protein>
<name>A0ABR3IPR5_9AGAR</name>
<comment type="caution">
    <text evidence="1">The sequence shown here is derived from an EMBL/GenBank/DDBJ whole genome shotgun (WGS) entry which is preliminary data.</text>
</comment>
<sequence length="208" mass="23524">MQQGDLSGKPRVLHGDANGQYRVSINGNSGVGKSTTGAALATLLGVPFISLDRLFWNPGWVQSSPEEFTAKLRKALEAAPNGWVVDGNYNSKGATFVQHEATDIIWLDPPFWRYFPRLLWRTFLRLARVGQPCSPGCDESFREVFFSKDSIIWVAITHHRPMQARMRDKMRDDDLGKKIRRLGGGKAEFRAWWAAVENQVGRESPFFL</sequence>
<evidence type="ECO:0008006" key="3">
    <source>
        <dbReference type="Google" id="ProtNLM"/>
    </source>
</evidence>
<keyword evidence="2" id="KW-1185">Reference proteome</keyword>
<accession>A0ABR3IPR5</accession>
<evidence type="ECO:0000313" key="1">
    <source>
        <dbReference type="EMBL" id="KAL0945285.1"/>
    </source>
</evidence>
<dbReference type="PANTHER" id="PTHR37816">
    <property type="entry name" value="YALI0E33011P"/>
    <property type="match status" value="1"/>
</dbReference>
<dbReference type="InterPro" id="IPR052922">
    <property type="entry name" value="Cytidylate_Kinase-2"/>
</dbReference>
<dbReference type="Gene3D" id="3.40.50.300">
    <property type="entry name" value="P-loop containing nucleotide triphosphate hydrolases"/>
    <property type="match status" value="1"/>
</dbReference>
<dbReference type="EMBL" id="JASNQZ010000018">
    <property type="protein sequence ID" value="KAL0945285.1"/>
    <property type="molecule type" value="Genomic_DNA"/>
</dbReference>
<reference evidence="2" key="1">
    <citation type="submission" date="2024-06" db="EMBL/GenBank/DDBJ databases">
        <title>Multi-omics analyses provide insights into the biosynthesis of the anticancer antibiotic pleurotin in Hohenbuehelia grisea.</title>
        <authorList>
            <person name="Weaver J.A."/>
            <person name="Alberti F."/>
        </authorList>
    </citation>
    <scope>NUCLEOTIDE SEQUENCE [LARGE SCALE GENOMIC DNA]</scope>
    <source>
        <strain evidence="2">T-177</strain>
    </source>
</reference>
<dbReference type="InterPro" id="IPR027417">
    <property type="entry name" value="P-loop_NTPase"/>
</dbReference>
<gene>
    <name evidence="1" type="ORF">HGRIS_000793</name>
</gene>
<organism evidence="1 2">
    <name type="scientific">Hohenbuehelia grisea</name>
    <dbReference type="NCBI Taxonomy" id="104357"/>
    <lineage>
        <taxon>Eukaryota</taxon>
        <taxon>Fungi</taxon>
        <taxon>Dikarya</taxon>
        <taxon>Basidiomycota</taxon>
        <taxon>Agaricomycotina</taxon>
        <taxon>Agaricomycetes</taxon>
        <taxon>Agaricomycetidae</taxon>
        <taxon>Agaricales</taxon>
        <taxon>Pleurotineae</taxon>
        <taxon>Pleurotaceae</taxon>
        <taxon>Hohenbuehelia</taxon>
    </lineage>
</organism>
<proteinExistence type="predicted"/>
<evidence type="ECO:0000313" key="2">
    <source>
        <dbReference type="Proteomes" id="UP001556367"/>
    </source>
</evidence>
<dbReference type="Proteomes" id="UP001556367">
    <property type="component" value="Unassembled WGS sequence"/>
</dbReference>